<organism evidence="2 3">
    <name type="scientific">Hymenobacter artigasi</name>
    <dbReference type="NCBI Taxonomy" id="2719616"/>
    <lineage>
        <taxon>Bacteria</taxon>
        <taxon>Pseudomonadati</taxon>
        <taxon>Bacteroidota</taxon>
        <taxon>Cytophagia</taxon>
        <taxon>Cytophagales</taxon>
        <taxon>Hymenobacteraceae</taxon>
        <taxon>Hymenobacter</taxon>
    </lineage>
</organism>
<accession>A0ABX1HF68</accession>
<dbReference type="SUPFAM" id="SSF54975">
    <property type="entry name" value="Acylphosphatase/BLUF domain-like"/>
    <property type="match status" value="1"/>
</dbReference>
<dbReference type="PROSITE" id="PS50925">
    <property type="entry name" value="BLUF"/>
    <property type="match status" value="1"/>
</dbReference>
<dbReference type="Pfam" id="PF04940">
    <property type="entry name" value="BLUF"/>
    <property type="match status" value="1"/>
</dbReference>
<sequence length="93" mass="10323">MQVLEGPEPALSELYARIQADPRHYAVRTLAYGPIAERTFPDWRMAYAPADAKALEFVTGFLPLRAAPGLTAHPTGEVSRLLRDFVQARAQDN</sequence>
<dbReference type="Gene3D" id="3.30.70.100">
    <property type="match status" value="1"/>
</dbReference>
<reference evidence="2 3" key="1">
    <citation type="submission" date="2020-03" db="EMBL/GenBank/DDBJ databases">
        <title>Genomic Encyclopedia of Type Strains, Phase IV (KMG-V): Genome sequencing to study the core and pangenomes of soil and plant-associated prokaryotes.</title>
        <authorList>
            <person name="Whitman W."/>
        </authorList>
    </citation>
    <scope>NUCLEOTIDE SEQUENCE [LARGE SCALE GENOMIC DNA]</scope>
    <source>
        <strain evidence="2 3">1B</strain>
    </source>
</reference>
<keyword evidence="3" id="KW-1185">Reference proteome</keyword>
<gene>
    <name evidence="2" type="ORF">HBN54_001499</name>
</gene>
<evidence type="ECO:0000259" key="1">
    <source>
        <dbReference type="PROSITE" id="PS50925"/>
    </source>
</evidence>
<dbReference type="InterPro" id="IPR007024">
    <property type="entry name" value="BLUF_domain"/>
</dbReference>
<dbReference type="SMART" id="SM01034">
    <property type="entry name" value="BLUF"/>
    <property type="match status" value="1"/>
</dbReference>
<evidence type="ECO:0000313" key="3">
    <source>
        <dbReference type="Proteomes" id="UP000717634"/>
    </source>
</evidence>
<name>A0ABX1HF68_9BACT</name>
<evidence type="ECO:0000313" key="2">
    <source>
        <dbReference type="EMBL" id="NKI88906.1"/>
    </source>
</evidence>
<dbReference type="Proteomes" id="UP000717634">
    <property type="component" value="Unassembled WGS sequence"/>
</dbReference>
<comment type="caution">
    <text evidence="2">The sequence shown here is derived from an EMBL/GenBank/DDBJ whole genome shotgun (WGS) entry which is preliminary data.</text>
</comment>
<proteinExistence type="predicted"/>
<protein>
    <recommendedName>
        <fullName evidence="1">BLUF domain-containing protein</fullName>
    </recommendedName>
</protein>
<dbReference type="EMBL" id="JAAVTK010000003">
    <property type="protein sequence ID" value="NKI88906.1"/>
    <property type="molecule type" value="Genomic_DNA"/>
</dbReference>
<dbReference type="InterPro" id="IPR036046">
    <property type="entry name" value="Acylphosphatase-like_dom_sf"/>
</dbReference>
<feature type="domain" description="BLUF" evidence="1">
    <location>
        <begin position="1"/>
        <end position="46"/>
    </location>
</feature>